<dbReference type="SUPFAM" id="SSF158639">
    <property type="entry name" value="ENT-like"/>
    <property type="match status" value="1"/>
</dbReference>
<feature type="compositionally biased region" description="Gly residues" evidence="1">
    <location>
        <begin position="295"/>
        <end position="306"/>
    </location>
</feature>
<reference evidence="2 3" key="1">
    <citation type="journal article" date="2024" name="Nat. Commun.">
        <title>Phylogenomics reveals the evolutionary origins of lichenization in chlorophyte algae.</title>
        <authorList>
            <person name="Puginier C."/>
            <person name="Libourel C."/>
            <person name="Otte J."/>
            <person name="Skaloud P."/>
            <person name="Haon M."/>
            <person name="Grisel S."/>
            <person name="Petersen M."/>
            <person name="Berrin J.G."/>
            <person name="Delaux P.M."/>
            <person name="Dal Grande F."/>
            <person name="Keller J."/>
        </authorList>
    </citation>
    <scope>NUCLEOTIDE SEQUENCE [LARGE SCALE GENOMIC DNA]</scope>
    <source>
        <strain evidence="2 3">SAG 2043</strain>
    </source>
</reference>
<dbReference type="GO" id="GO:0050832">
    <property type="term" value="P:defense response to fungus"/>
    <property type="evidence" value="ECO:0007669"/>
    <property type="project" value="InterPro"/>
</dbReference>
<dbReference type="EMBL" id="JALJOR010000007">
    <property type="protein sequence ID" value="KAK9814796.1"/>
    <property type="molecule type" value="Genomic_DNA"/>
</dbReference>
<protein>
    <recommendedName>
        <fullName evidence="4">Tudor domain-containing protein</fullName>
    </recommendedName>
</protein>
<dbReference type="InterPro" id="IPR033485">
    <property type="entry name" value="EMSY-LIKE_plant"/>
</dbReference>
<evidence type="ECO:0000256" key="1">
    <source>
        <dbReference type="SAM" id="MobiDB-lite"/>
    </source>
</evidence>
<dbReference type="AlphaFoldDB" id="A0AAW1PMJ9"/>
<dbReference type="Proteomes" id="UP001489004">
    <property type="component" value="Unassembled WGS sequence"/>
</dbReference>
<feature type="region of interest" description="Disordered" evidence="1">
    <location>
        <begin position="281"/>
        <end position="365"/>
    </location>
</feature>
<dbReference type="PANTHER" id="PTHR33432:SF22">
    <property type="entry name" value="OS10G0436850 PROTEIN"/>
    <property type="match status" value="1"/>
</dbReference>
<organism evidence="2 3">
    <name type="scientific">[Myrmecia] bisecta</name>
    <dbReference type="NCBI Taxonomy" id="41462"/>
    <lineage>
        <taxon>Eukaryota</taxon>
        <taxon>Viridiplantae</taxon>
        <taxon>Chlorophyta</taxon>
        <taxon>core chlorophytes</taxon>
        <taxon>Trebouxiophyceae</taxon>
        <taxon>Trebouxiales</taxon>
        <taxon>Trebouxiaceae</taxon>
        <taxon>Myrmecia</taxon>
    </lineage>
</organism>
<dbReference type="InterPro" id="IPR036142">
    <property type="entry name" value="ENT_dom-like_sf"/>
</dbReference>
<feature type="compositionally biased region" description="Polar residues" evidence="1">
    <location>
        <begin position="96"/>
        <end position="110"/>
    </location>
</feature>
<gene>
    <name evidence="2" type="ORF">WJX72_011607</name>
</gene>
<evidence type="ECO:0000313" key="3">
    <source>
        <dbReference type="Proteomes" id="UP001489004"/>
    </source>
</evidence>
<proteinExistence type="predicted"/>
<dbReference type="CDD" id="cd20404">
    <property type="entry name" value="Tudor_Agenet_AtEML-like"/>
    <property type="match status" value="1"/>
</dbReference>
<sequence>MAAEVAQRIEELREEAYAMVIRCFKEQTFDWKKMITLGKVQSELQISDDLARQIKEAMDNGTHHTLGVGTHAHASPSRAPQHEHPPSMAPPLAQKQRPSSSNVTAPSSFSHAGGAGPGPAGKRSLPAGPSASKANKKRKALADALLQPGGAGAAPRPASKAGAPAPHKQSSLAHRPILPGPAGPADVALKIDELVGRRVKRFWSDYGGWYDGIISDYDGLKGEHCIVYDMGLASESFEWYNVRDPENKHECKLVEGPKVDVLSHQPPAMAADFNQGMAAGSAGVKKGKARTGPSGAFGHGRGGGNQFGSKPHKNGQANGLYNNSANVYGAQGKPAQAFGHPAQYQAANRYQPSDDDSDESFSMSR</sequence>
<accession>A0AAW1PMJ9</accession>
<feature type="compositionally biased region" description="Polar residues" evidence="1">
    <location>
        <begin position="315"/>
        <end position="326"/>
    </location>
</feature>
<keyword evidence="3" id="KW-1185">Reference proteome</keyword>
<dbReference type="PANTHER" id="PTHR33432">
    <property type="entry name" value="PROTEIN EMSY-LIKE 4"/>
    <property type="match status" value="1"/>
</dbReference>
<evidence type="ECO:0000313" key="2">
    <source>
        <dbReference type="EMBL" id="KAK9814796.1"/>
    </source>
</evidence>
<name>A0AAW1PMJ9_9CHLO</name>
<feature type="compositionally biased region" description="Low complexity" evidence="1">
    <location>
        <begin position="142"/>
        <end position="166"/>
    </location>
</feature>
<comment type="caution">
    <text evidence="2">The sequence shown here is derived from an EMBL/GenBank/DDBJ whole genome shotgun (WGS) entry which is preliminary data.</text>
</comment>
<feature type="region of interest" description="Disordered" evidence="1">
    <location>
        <begin position="62"/>
        <end position="179"/>
    </location>
</feature>
<evidence type="ECO:0008006" key="4">
    <source>
        <dbReference type="Google" id="ProtNLM"/>
    </source>
</evidence>